<protein>
    <submittedName>
        <fullName evidence="1">Uncharacterized protein</fullName>
    </submittedName>
</protein>
<dbReference type="AlphaFoldDB" id="A0A6J4PP11"/>
<organism evidence="1">
    <name type="scientific">uncultured Microcoleus sp</name>
    <dbReference type="NCBI Taxonomy" id="259945"/>
    <lineage>
        <taxon>Bacteria</taxon>
        <taxon>Bacillati</taxon>
        <taxon>Cyanobacteriota</taxon>
        <taxon>Cyanophyceae</taxon>
        <taxon>Oscillatoriophycideae</taxon>
        <taxon>Oscillatoriales</taxon>
        <taxon>Microcoleaceae</taxon>
        <taxon>Microcoleus</taxon>
        <taxon>environmental samples</taxon>
    </lineage>
</organism>
<accession>A0A6J4PP11</accession>
<name>A0A6J4PP11_9CYAN</name>
<reference evidence="1" key="1">
    <citation type="submission" date="2020-02" db="EMBL/GenBank/DDBJ databases">
        <authorList>
            <person name="Meier V. D."/>
        </authorList>
    </citation>
    <scope>NUCLEOTIDE SEQUENCE</scope>
    <source>
        <strain evidence="1">AVDCRST_MAG84</strain>
    </source>
</reference>
<evidence type="ECO:0000313" key="1">
    <source>
        <dbReference type="EMBL" id="CAA9421832.1"/>
    </source>
</evidence>
<proteinExistence type="predicted"/>
<sequence length="77" mass="8807">MMVRGGVAAEAGSAVKTFLRYLVSVDRLIRSRVARSETRFFNFVPRLKPTIFFKKRSFCASLVNLRRPPPTKKFLAT</sequence>
<gene>
    <name evidence="1" type="ORF">AVDCRST_MAG84-7227</name>
</gene>
<dbReference type="EMBL" id="CADCTZ010001823">
    <property type="protein sequence ID" value="CAA9421832.1"/>
    <property type="molecule type" value="Genomic_DNA"/>
</dbReference>